<dbReference type="GO" id="GO:0005975">
    <property type="term" value="P:carbohydrate metabolic process"/>
    <property type="evidence" value="ECO:0007669"/>
    <property type="project" value="InterPro"/>
</dbReference>
<feature type="active site" description="Proton donor" evidence="4">
    <location>
        <position position="234"/>
    </location>
</feature>
<dbReference type="Pfam" id="PF04616">
    <property type="entry name" value="Glyco_hydro_43"/>
    <property type="match status" value="1"/>
</dbReference>
<dbReference type="EMBL" id="RJSE01000006">
    <property type="protein sequence ID" value="RNL63706.1"/>
    <property type="molecule type" value="Genomic_DNA"/>
</dbReference>
<evidence type="ECO:0000313" key="9">
    <source>
        <dbReference type="EMBL" id="RNL63706.1"/>
    </source>
</evidence>
<evidence type="ECO:0000256" key="4">
    <source>
        <dbReference type="PIRSR" id="PIRSR606710-1"/>
    </source>
</evidence>
<feature type="chain" id="PRO_5018014115" evidence="8">
    <location>
        <begin position="28"/>
        <end position="361"/>
    </location>
</feature>
<feature type="site" description="Important for catalytic activity, responsible for pKa modulation of the active site Glu and correct orientation of both the proton donor and substrate" evidence="5">
    <location>
        <position position="178"/>
    </location>
</feature>
<dbReference type="AlphaFoldDB" id="A0A3N0CL05"/>
<gene>
    <name evidence="9" type="ORF">EFK50_08200</name>
</gene>
<keyword evidence="8" id="KW-0732">Signal</keyword>
<dbReference type="OrthoDB" id="9801455at2"/>
<reference evidence="9 10" key="1">
    <citation type="submission" date="2018-11" db="EMBL/GenBank/DDBJ databases">
        <authorList>
            <person name="Li F."/>
        </authorList>
    </citation>
    <scope>NUCLEOTIDE SEQUENCE [LARGE SCALE GENOMIC DNA]</scope>
    <source>
        <strain evidence="9 10">Gsoil 097</strain>
    </source>
</reference>
<evidence type="ECO:0000256" key="2">
    <source>
        <dbReference type="ARBA" id="ARBA00022801"/>
    </source>
</evidence>
<sequence length="361" mass="38944">MRARSRIPIALLVAVLGAGLLPAGSGARPAPIGQDPIVPGEVYTGDFPDPAVLRIGTTYYAYATTSSGLNLPTLISKDLRTWRAAPVTTATPAGDSLPRTATWSAGKERSDGRFRATTWAPTVTRLGPGRFVLAYSTQVAGAPGKKMCVSLATSSRPTGPFVDTSTRPLICPAQGAIDPQVWVAPTGRPWIVWKLDHHPAGLFTTPMNAAGTALAGRRYFLTGIRQPWEGNIIENPAMIRYAGRFYLFYSANSYASTRYAISYLVCKTGHGPCKRPRKKPLIATDKYRAGPGGPMPFVDTAGRLRVAYHAWRAGAVGYPDTAECRGTALGCPQRRLFVAHLRPDRKGLLKVVTRRAVRTAR</sequence>
<keyword evidence="3 6" id="KW-0326">Glycosidase</keyword>
<comment type="similarity">
    <text evidence="1 6">Belongs to the glycosyl hydrolase 43 family.</text>
</comment>
<keyword evidence="2 6" id="KW-0378">Hydrolase</keyword>
<dbReference type="PANTHER" id="PTHR42812">
    <property type="entry name" value="BETA-XYLOSIDASE"/>
    <property type="match status" value="1"/>
</dbReference>
<dbReference type="InterPro" id="IPR006710">
    <property type="entry name" value="Glyco_hydro_43"/>
</dbReference>
<proteinExistence type="inferred from homology"/>
<evidence type="ECO:0000256" key="8">
    <source>
        <dbReference type="SAM" id="SignalP"/>
    </source>
</evidence>
<feature type="active site" description="Proton acceptor" evidence="4">
    <location>
        <position position="49"/>
    </location>
</feature>
<feature type="signal peptide" evidence="8">
    <location>
        <begin position="1"/>
        <end position="27"/>
    </location>
</feature>
<dbReference type="GO" id="GO:0004553">
    <property type="term" value="F:hydrolase activity, hydrolyzing O-glycosyl compounds"/>
    <property type="evidence" value="ECO:0007669"/>
    <property type="project" value="InterPro"/>
</dbReference>
<evidence type="ECO:0000256" key="5">
    <source>
        <dbReference type="PIRSR" id="PIRSR606710-2"/>
    </source>
</evidence>
<dbReference type="InterPro" id="IPR023296">
    <property type="entry name" value="Glyco_hydro_beta-prop_sf"/>
</dbReference>
<feature type="region of interest" description="Disordered" evidence="7">
    <location>
        <begin position="89"/>
        <end position="108"/>
    </location>
</feature>
<dbReference type="PANTHER" id="PTHR42812:SF5">
    <property type="entry name" value="ENDO-ARABINASE"/>
    <property type="match status" value="1"/>
</dbReference>
<evidence type="ECO:0000256" key="6">
    <source>
        <dbReference type="RuleBase" id="RU361187"/>
    </source>
</evidence>
<dbReference type="InterPro" id="IPR051795">
    <property type="entry name" value="Glycosyl_Hydrlase_43"/>
</dbReference>
<accession>A0A3N0CL05</accession>
<dbReference type="SUPFAM" id="SSF75005">
    <property type="entry name" value="Arabinanase/levansucrase/invertase"/>
    <property type="match status" value="1"/>
</dbReference>
<keyword evidence="10" id="KW-1185">Reference proteome</keyword>
<evidence type="ECO:0000313" key="10">
    <source>
        <dbReference type="Proteomes" id="UP000267128"/>
    </source>
</evidence>
<name>A0A3N0CL05_9ACTN</name>
<dbReference type="CDD" id="cd08999">
    <property type="entry name" value="GH43_ABN-like"/>
    <property type="match status" value="1"/>
</dbReference>
<evidence type="ECO:0000256" key="1">
    <source>
        <dbReference type="ARBA" id="ARBA00009865"/>
    </source>
</evidence>
<dbReference type="Gene3D" id="2.115.10.20">
    <property type="entry name" value="Glycosyl hydrolase domain, family 43"/>
    <property type="match status" value="1"/>
</dbReference>
<dbReference type="RefSeq" id="WP_123227093.1">
    <property type="nucleotide sequence ID" value="NZ_RJSE01000006.1"/>
</dbReference>
<comment type="caution">
    <text evidence="9">The sequence shown here is derived from an EMBL/GenBank/DDBJ whole genome shotgun (WGS) entry which is preliminary data.</text>
</comment>
<dbReference type="Proteomes" id="UP000267128">
    <property type="component" value="Unassembled WGS sequence"/>
</dbReference>
<organism evidence="9 10">
    <name type="scientific">Nocardioides marmoriginsengisoli</name>
    <dbReference type="NCBI Taxonomy" id="661483"/>
    <lineage>
        <taxon>Bacteria</taxon>
        <taxon>Bacillati</taxon>
        <taxon>Actinomycetota</taxon>
        <taxon>Actinomycetes</taxon>
        <taxon>Propionibacteriales</taxon>
        <taxon>Nocardioidaceae</taxon>
        <taxon>Nocardioides</taxon>
    </lineage>
</organism>
<protein>
    <submittedName>
        <fullName evidence="9">Glycoside hydrolase</fullName>
    </submittedName>
</protein>
<evidence type="ECO:0000256" key="7">
    <source>
        <dbReference type="SAM" id="MobiDB-lite"/>
    </source>
</evidence>
<evidence type="ECO:0000256" key="3">
    <source>
        <dbReference type="ARBA" id="ARBA00023295"/>
    </source>
</evidence>